<dbReference type="GO" id="GO:0005694">
    <property type="term" value="C:chromosome"/>
    <property type="evidence" value="ECO:0007669"/>
    <property type="project" value="TreeGrafter"/>
</dbReference>
<dbReference type="SUPFAM" id="SSF109709">
    <property type="entry name" value="KorB DNA-binding domain-like"/>
    <property type="match status" value="1"/>
</dbReference>
<sequence length="536" mass="58701">MAKAVSLTENGKRCDMHPVDQIAGFRSLAEDGKSTAQIADLLGYSTRHVERCLKLAGLAPSLLCLLSEDQIQLEHCHALALASTHERQEQVWETAASRVSGIPSAQLIRVLVTSGEVKTTDSTLFSFTGLDAYTAEGGELRSDLFSDVNEGWIDPVTLERAALKKLAAAAAEIAEREGWQWSEGRLSQVRTYGDDARAYRHYPFPERVFTVIQTERLAQLETQMKTASDDERAVLDAEMVAIHDAGEAAAWPEATRDLCGVVVSLDEGVMTIQRGIARISEEEAAAIEARHAAAVAAVSRKQPTVEADDFPATLVSAMSCERTLAVQAALCTQTDISVTLLTWHLARSVFTSGFGGTDPSCVRLNDSHYALRAGALSGESGKAYRFLMEEKGRWQARLPEGWKQDMRWLLAWTPEDRAALLGFMAALAVDGRQTREHGHTSRSILDGLETVMGFNLYDWWQPTAENYFSRIGKPQICEAMREAGRSGKARDAEKMKKGDAAALAADELAELQWLPGWMTPVTEKKEAEQTPGDSAA</sequence>
<dbReference type="AlphaFoldDB" id="A0A4U3ET15"/>
<dbReference type="Proteomes" id="UP000306393">
    <property type="component" value="Unassembled WGS sequence"/>
</dbReference>
<reference evidence="2 3" key="1">
    <citation type="journal article" date="2019" name="Sci. Rep.">
        <title>Differences in resource use lead to coexistence of seed-transmitted microbial populations.</title>
        <authorList>
            <person name="Torres-Cortes G."/>
            <person name="Garcia B.J."/>
            <person name="Compant S."/>
            <person name="Rezki S."/>
            <person name="Jones P."/>
            <person name="Preveaux A."/>
            <person name="Briand M."/>
            <person name="Roulet A."/>
            <person name="Bouchez O."/>
            <person name="Jacobson D."/>
            <person name="Barret M."/>
        </authorList>
    </citation>
    <scope>NUCLEOTIDE SEQUENCE [LARGE SCALE GENOMIC DNA]</scope>
    <source>
        <strain evidence="2 3">CFBP13511</strain>
    </source>
</reference>
<dbReference type="Pfam" id="PF17762">
    <property type="entry name" value="HTH_ParB"/>
    <property type="match status" value="1"/>
</dbReference>
<evidence type="ECO:0000259" key="1">
    <source>
        <dbReference type="Pfam" id="PF17762"/>
    </source>
</evidence>
<dbReference type="GO" id="GO:0007059">
    <property type="term" value="P:chromosome segregation"/>
    <property type="evidence" value="ECO:0007669"/>
    <property type="project" value="TreeGrafter"/>
</dbReference>
<dbReference type="InterPro" id="IPR050336">
    <property type="entry name" value="Chromosome_partition/occlusion"/>
</dbReference>
<dbReference type="RefSeq" id="WP_137270142.1">
    <property type="nucleotide sequence ID" value="NZ_QGAC01000038.1"/>
</dbReference>
<feature type="domain" description="ParB/Spo0J HTH" evidence="1">
    <location>
        <begin position="15"/>
        <end position="97"/>
    </location>
</feature>
<gene>
    <name evidence="2" type="ORF">EpCFBP13511_22850</name>
</gene>
<dbReference type="EMBL" id="QGAC01000038">
    <property type="protein sequence ID" value="TKJ83310.1"/>
    <property type="molecule type" value="Genomic_DNA"/>
</dbReference>
<evidence type="ECO:0000313" key="2">
    <source>
        <dbReference type="EMBL" id="TKJ83310.1"/>
    </source>
</evidence>
<dbReference type="OrthoDB" id="9813122at2"/>
<dbReference type="Gene3D" id="1.10.10.2830">
    <property type="match status" value="1"/>
</dbReference>
<name>A0A4U3ET15_9GAMM</name>
<accession>A0A4U3ET15</accession>
<comment type="caution">
    <text evidence="2">The sequence shown here is derived from an EMBL/GenBank/DDBJ whole genome shotgun (WGS) entry which is preliminary data.</text>
</comment>
<proteinExistence type="predicted"/>
<dbReference type="PANTHER" id="PTHR33375:SF7">
    <property type="entry name" value="CHROMOSOME 2-PARTITIONING PROTEIN PARB-RELATED"/>
    <property type="match status" value="1"/>
</dbReference>
<organism evidence="2 3">
    <name type="scientific">Erwinia persicina</name>
    <dbReference type="NCBI Taxonomy" id="55211"/>
    <lineage>
        <taxon>Bacteria</taxon>
        <taxon>Pseudomonadati</taxon>
        <taxon>Pseudomonadota</taxon>
        <taxon>Gammaproteobacteria</taxon>
        <taxon>Enterobacterales</taxon>
        <taxon>Erwiniaceae</taxon>
        <taxon>Erwinia</taxon>
    </lineage>
</organism>
<dbReference type="PANTHER" id="PTHR33375">
    <property type="entry name" value="CHROMOSOME-PARTITIONING PROTEIN PARB-RELATED"/>
    <property type="match status" value="1"/>
</dbReference>
<protein>
    <submittedName>
        <fullName evidence="2">Chromosome partitioning protein ParB</fullName>
    </submittedName>
</protein>
<dbReference type="InterPro" id="IPR041468">
    <property type="entry name" value="HTH_ParB/Spo0J"/>
</dbReference>
<evidence type="ECO:0000313" key="3">
    <source>
        <dbReference type="Proteomes" id="UP000306393"/>
    </source>
</evidence>